<evidence type="ECO:0000313" key="2">
    <source>
        <dbReference type="Proteomes" id="UP000295416"/>
    </source>
</evidence>
<evidence type="ECO:0000313" key="1">
    <source>
        <dbReference type="EMBL" id="TCP24503.1"/>
    </source>
</evidence>
<name>A0A4R2NRF9_9BACL</name>
<reference evidence="1 2" key="1">
    <citation type="submission" date="2019-03" db="EMBL/GenBank/DDBJ databases">
        <title>Genomic Encyclopedia of Type Strains, Phase IV (KMG-IV): sequencing the most valuable type-strain genomes for metagenomic binning, comparative biology and taxonomic classification.</title>
        <authorList>
            <person name="Goeker M."/>
        </authorList>
    </citation>
    <scope>NUCLEOTIDE SEQUENCE [LARGE SCALE GENOMIC DNA]</scope>
    <source>
        <strain evidence="1 2">DSM 19377</strain>
    </source>
</reference>
<dbReference type="OrthoDB" id="1644322at2"/>
<proteinExistence type="predicted"/>
<dbReference type="AlphaFoldDB" id="A0A4R2NRF9"/>
<comment type="caution">
    <text evidence="1">The sequence shown here is derived from an EMBL/GenBank/DDBJ whole genome shotgun (WGS) entry which is preliminary data.</text>
</comment>
<protein>
    <submittedName>
        <fullName evidence="1">YolD-like protein</fullName>
    </submittedName>
</protein>
<dbReference type="PANTHER" id="PTHR40051:SF1">
    <property type="entry name" value="YOLD-LIKE FAMILY PROTEIN"/>
    <property type="match status" value="1"/>
</dbReference>
<organism evidence="1 2">
    <name type="scientific">Scopulibacillus darangshiensis</name>
    <dbReference type="NCBI Taxonomy" id="442528"/>
    <lineage>
        <taxon>Bacteria</taxon>
        <taxon>Bacillati</taxon>
        <taxon>Bacillota</taxon>
        <taxon>Bacilli</taxon>
        <taxon>Bacillales</taxon>
        <taxon>Sporolactobacillaceae</taxon>
        <taxon>Scopulibacillus</taxon>
    </lineage>
</organism>
<dbReference type="RefSeq" id="WP_132747052.1">
    <property type="nucleotide sequence ID" value="NZ_SLXK01000025.1"/>
</dbReference>
<keyword evidence="2" id="KW-1185">Reference proteome</keyword>
<gene>
    <name evidence="1" type="ORF">EV207_12564</name>
</gene>
<dbReference type="Proteomes" id="UP000295416">
    <property type="component" value="Unassembled WGS sequence"/>
</dbReference>
<dbReference type="EMBL" id="SLXK01000025">
    <property type="protein sequence ID" value="TCP24503.1"/>
    <property type="molecule type" value="Genomic_DNA"/>
</dbReference>
<dbReference type="InterPro" id="IPR014962">
    <property type="entry name" value="YolD"/>
</dbReference>
<dbReference type="PANTHER" id="PTHR40051">
    <property type="entry name" value="IG HYPOTHETICAL 15966"/>
    <property type="match status" value="1"/>
</dbReference>
<dbReference type="Pfam" id="PF08863">
    <property type="entry name" value="YolD"/>
    <property type="match status" value="1"/>
</dbReference>
<accession>A0A4R2NRF9</accession>
<sequence length="120" mass="14209">MVKDRGTIKWTSLMLPEHMTALRQWKADYKKIEKPILDEQEYEEIDRVLCDAMGEALPVIVDYYKNGFIEQLVGFAQRYDQLNKVLYVQNKNRDLVKLKFELITNVGISEEDIYPMVDDF</sequence>